<evidence type="ECO:0000313" key="1">
    <source>
        <dbReference type="EMBL" id="MFC3389060.1"/>
    </source>
</evidence>
<comment type="caution">
    <text evidence="1">The sequence shown here is derived from an EMBL/GenBank/DDBJ whole genome shotgun (WGS) entry which is preliminary data.</text>
</comment>
<keyword evidence="2" id="KW-1185">Reference proteome</keyword>
<name>A0ABV7N940_9STAP</name>
<proteinExistence type="predicted"/>
<sequence>MSFFIPRTTLNHSKKPLDFLKEKKRYTKLTREKRNILEEYMEVGNSFKDIVVNMTKKTDITLIGGVIGEYKNEVKQSSVMYCCRTVASAENLKASLDIYGIEAMLFIDEEDIDSQKLAHYIRGKSIAVTTYEMLFDGSSTIPHADILIFDDLESIEEEMYRLWSLRISVSDVATENLHNELLRFLNQCTENSVLDTGDTHINASSTNIIPRAQWHEKIDELSHIIDTGIEKHSGLAKSWMRIKQMLLLCDIYIDRDLITIEPFRIPAQSNRAFSNARERIYLSSGLEAGTIEQNFGVESLEYLKLRKKHLSSTDGRRLFLFPQDHFKGEALTQTIVDTIRLHHTVHIHYLTTHSNDYFINHLEPNLSNYNIHKGADINSEQSASISLRKIKLVRSGTEKQERLPEAELHIYLDAPVLPRASERFVVDQLNTTTEFEGTFAKQWTRQLKQAQSKKYCSIMVLDNSARNFLNSQTCLNQMPADIYSELLLAYAQVTASVTQEVWLSNISAFVEQGKVWRPAERFIEQTQSELKEQKLSTHKSDNLMRTEIAELEVGYMEALRQNNYHSAKNKIEALIKKVEAIPKFSGSLAWYHYQLNTLEVMINGSAENDIAFSPSTLHSRDRVLKAEEKQIVGMIRNLQLYGDCRDLFDKECNSIMNLIYSNDAMEVSLGLCGLGRLLGADVIQSKDNGEYNCSWNVASLNIPMSVSTVEDDEIDRTAASLLIYLSDVQVKSKTIQQWAKRVVKVFMVAMEILKKEGVLSARSYLREKIQSETLTLEQLDQWVQSENEKLVFA</sequence>
<dbReference type="RefSeq" id="WP_380655498.1">
    <property type="nucleotide sequence ID" value="NZ_JBHRVQ010000001.1"/>
</dbReference>
<organism evidence="1 2">
    <name type="scientific">Salinicoccus sesuvii</name>
    <dbReference type="NCBI Taxonomy" id="868281"/>
    <lineage>
        <taxon>Bacteria</taxon>
        <taxon>Bacillati</taxon>
        <taxon>Bacillota</taxon>
        <taxon>Bacilli</taxon>
        <taxon>Bacillales</taxon>
        <taxon>Staphylococcaceae</taxon>
        <taxon>Salinicoccus</taxon>
    </lineage>
</organism>
<dbReference type="EMBL" id="JBHRVQ010000001">
    <property type="protein sequence ID" value="MFC3389060.1"/>
    <property type="molecule type" value="Genomic_DNA"/>
</dbReference>
<evidence type="ECO:0000313" key="2">
    <source>
        <dbReference type="Proteomes" id="UP001595637"/>
    </source>
</evidence>
<protein>
    <submittedName>
        <fullName evidence="1">Uncharacterized protein</fullName>
    </submittedName>
</protein>
<reference evidence="2" key="1">
    <citation type="journal article" date="2019" name="Int. J. Syst. Evol. Microbiol.">
        <title>The Global Catalogue of Microorganisms (GCM) 10K type strain sequencing project: providing services to taxonomists for standard genome sequencing and annotation.</title>
        <authorList>
            <consortium name="The Broad Institute Genomics Platform"/>
            <consortium name="The Broad Institute Genome Sequencing Center for Infectious Disease"/>
            <person name="Wu L."/>
            <person name="Ma J."/>
        </authorList>
    </citation>
    <scope>NUCLEOTIDE SEQUENCE [LARGE SCALE GENOMIC DNA]</scope>
    <source>
        <strain evidence="2">CCM 7756</strain>
    </source>
</reference>
<gene>
    <name evidence="1" type="ORF">ACFOEO_10780</name>
</gene>
<dbReference type="Proteomes" id="UP001595637">
    <property type="component" value="Unassembled WGS sequence"/>
</dbReference>
<accession>A0ABV7N940</accession>